<evidence type="ECO:0000313" key="1">
    <source>
        <dbReference type="EMBL" id="JAE14630.1"/>
    </source>
</evidence>
<reference evidence="1" key="1">
    <citation type="submission" date="2014-09" db="EMBL/GenBank/DDBJ databases">
        <authorList>
            <person name="Magalhaes I.L.F."/>
            <person name="Oliveira U."/>
            <person name="Santos F.R."/>
            <person name="Vidigal T.H.D.A."/>
            <person name="Brescovit A.D."/>
            <person name="Santos A.J."/>
        </authorList>
    </citation>
    <scope>NUCLEOTIDE SEQUENCE</scope>
    <source>
        <tissue evidence="1">Shoot tissue taken approximately 20 cm above the soil surface</tissue>
    </source>
</reference>
<accession>A0A0A9FP78</accession>
<reference evidence="1" key="2">
    <citation type="journal article" date="2015" name="Data Brief">
        <title>Shoot transcriptome of the giant reed, Arundo donax.</title>
        <authorList>
            <person name="Barrero R.A."/>
            <person name="Guerrero F.D."/>
            <person name="Moolhuijzen P."/>
            <person name="Goolsby J.A."/>
            <person name="Tidwell J."/>
            <person name="Bellgard S.E."/>
            <person name="Bellgard M.I."/>
        </authorList>
    </citation>
    <scope>NUCLEOTIDE SEQUENCE</scope>
    <source>
        <tissue evidence="1">Shoot tissue taken approximately 20 cm above the soil surface</tissue>
    </source>
</reference>
<protein>
    <submittedName>
        <fullName evidence="1">Uncharacterized protein</fullName>
    </submittedName>
</protein>
<sequence>MFDLINDPLGVFMLIEFVVTTERSDVGCSLLPSFALSFSIQKIRYWIYV</sequence>
<organism evidence="1">
    <name type="scientific">Arundo donax</name>
    <name type="common">Giant reed</name>
    <name type="synonym">Donax arundinaceus</name>
    <dbReference type="NCBI Taxonomy" id="35708"/>
    <lineage>
        <taxon>Eukaryota</taxon>
        <taxon>Viridiplantae</taxon>
        <taxon>Streptophyta</taxon>
        <taxon>Embryophyta</taxon>
        <taxon>Tracheophyta</taxon>
        <taxon>Spermatophyta</taxon>
        <taxon>Magnoliopsida</taxon>
        <taxon>Liliopsida</taxon>
        <taxon>Poales</taxon>
        <taxon>Poaceae</taxon>
        <taxon>PACMAD clade</taxon>
        <taxon>Arundinoideae</taxon>
        <taxon>Arundineae</taxon>
        <taxon>Arundo</taxon>
    </lineage>
</organism>
<name>A0A0A9FP78_ARUDO</name>
<dbReference type="EMBL" id="GBRH01183266">
    <property type="protein sequence ID" value="JAE14630.1"/>
    <property type="molecule type" value="Transcribed_RNA"/>
</dbReference>
<proteinExistence type="predicted"/>
<dbReference type="AlphaFoldDB" id="A0A0A9FP78"/>